<dbReference type="Proteomes" id="UP000324800">
    <property type="component" value="Unassembled WGS sequence"/>
</dbReference>
<organism evidence="11 12">
    <name type="scientific">Streblomastix strix</name>
    <dbReference type="NCBI Taxonomy" id="222440"/>
    <lineage>
        <taxon>Eukaryota</taxon>
        <taxon>Metamonada</taxon>
        <taxon>Preaxostyla</taxon>
        <taxon>Oxymonadida</taxon>
        <taxon>Streblomastigidae</taxon>
        <taxon>Streblomastix</taxon>
    </lineage>
</organism>
<dbReference type="GO" id="GO:0004674">
    <property type="term" value="F:protein serine/threonine kinase activity"/>
    <property type="evidence" value="ECO:0007669"/>
    <property type="project" value="UniProtKB-KW"/>
</dbReference>
<dbReference type="Pfam" id="PF00069">
    <property type="entry name" value="Pkinase"/>
    <property type="match status" value="1"/>
</dbReference>
<dbReference type="AlphaFoldDB" id="A0A5J4UU68"/>
<dbReference type="PANTHER" id="PTHR44899">
    <property type="entry name" value="CAMK FAMILY PROTEIN KINASE"/>
    <property type="match status" value="1"/>
</dbReference>
<evidence type="ECO:0000256" key="7">
    <source>
        <dbReference type="ARBA" id="ARBA00047899"/>
    </source>
</evidence>
<evidence type="ECO:0000256" key="5">
    <source>
        <dbReference type="ARBA" id="ARBA00022777"/>
    </source>
</evidence>
<keyword evidence="3" id="KW-0808">Transferase</keyword>
<keyword evidence="2" id="KW-0723">Serine/threonine-protein kinase</keyword>
<evidence type="ECO:0000256" key="8">
    <source>
        <dbReference type="ARBA" id="ARBA00048679"/>
    </source>
</evidence>
<feature type="region of interest" description="Disordered" evidence="9">
    <location>
        <begin position="269"/>
        <end position="288"/>
    </location>
</feature>
<dbReference type="InterPro" id="IPR000719">
    <property type="entry name" value="Prot_kinase_dom"/>
</dbReference>
<name>A0A5J4UU68_9EUKA</name>
<accession>A0A5J4UU68</accession>
<evidence type="ECO:0000256" key="6">
    <source>
        <dbReference type="ARBA" id="ARBA00022840"/>
    </source>
</evidence>
<dbReference type="InterPro" id="IPR011009">
    <property type="entry name" value="Kinase-like_dom_sf"/>
</dbReference>
<gene>
    <name evidence="11" type="ORF">EZS28_030773</name>
</gene>
<feature type="domain" description="Protein kinase" evidence="10">
    <location>
        <begin position="11"/>
        <end position="276"/>
    </location>
</feature>
<evidence type="ECO:0000259" key="10">
    <source>
        <dbReference type="PROSITE" id="PS50011"/>
    </source>
</evidence>
<reference evidence="11 12" key="1">
    <citation type="submission" date="2019-03" db="EMBL/GenBank/DDBJ databases">
        <title>Single cell metagenomics reveals metabolic interactions within the superorganism composed of flagellate Streblomastix strix and complex community of Bacteroidetes bacteria on its surface.</title>
        <authorList>
            <person name="Treitli S.C."/>
            <person name="Kolisko M."/>
            <person name="Husnik F."/>
            <person name="Keeling P."/>
            <person name="Hampl V."/>
        </authorList>
    </citation>
    <scope>NUCLEOTIDE SEQUENCE [LARGE SCALE GENOMIC DNA]</scope>
    <source>
        <strain evidence="11">ST1C</strain>
    </source>
</reference>
<evidence type="ECO:0000313" key="11">
    <source>
        <dbReference type="EMBL" id="KAA6373700.1"/>
    </source>
</evidence>
<dbReference type="PANTHER" id="PTHR44899:SF3">
    <property type="entry name" value="SERINE_THREONINE-PROTEIN KINASE NEK1"/>
    <property type="match status" value="1"/>
</dbReference>
<keyword evidence="6" id="KW-0067">ATP-binding</keyword>
<dbReference type="Gene3D" id="3.30.200.20">
    <property type="entry name" value="Phosphorylase Kinase, domain 1"/>
    <property type="match status" value="1"/>
</dbReference>
<proteinExistence type="predicted"/>
<keyword evidence="4" id="KW-0547">Nucleotide-binding</keyword>
<comment type="caution">
    <text evidence="11">The sequence shown here is derived from an EMBL/GenBank/DDBJ whole genome shotgun (WGS) entry which is preliminary data.</text>
</comment>
<keyword evidence="5 11" id="KW-0418">Kinase</keyword>
<dbReference type="InterPro" id="IPR051131">
    <property type="entry name" value="NEK_Ser/Thr_kinase_NIMA"/>
</dbReference>
<dbReference type="GO" id="GO:0005524">
    <property type="term" value="F:ATP binding"/>
    <property type="evidence" value="ECO:0007669"/>
    <property type="project" value="UniProtKB-KW"/>
</dbReference>
<evidence type="ECO:0000313" key="12">
    <source>
        <dbReference type="Proteomes" id="UP000324800"/>
    </source>
</evidence>
<comment type="catalytic activity">
    <reaction evidence="7">
        <text>L-threonyl-[protein] + ATP = O-phospho-L-threonyl-[protein] + ADP + H(+)</text>
        <dbReference type="Rhea" id="RHEA:46608"/>
        <dbReference type="Rhea" id="RHEA-COMP:11060"/>
        <dbReference type="Rhea" id="RHEA-COMP:11605"/>
        <dbReference type="ChEBI" id="CHEBI:15378"/>
        <dbReference type="ChEBI" id="CHEBI:30013"/>
        <dbReference type="ChEBI" id="CHEBI:30616"/>
        <dbReference type="ChEBI" id="CHEBI:61977"/>
        <dbReference type="ChEBI" id="CHEBI:456216"/>
        <dbReference type="EC" id="2.7.11.1"/>
    </reaction>
</comment>
<dbReference type="EMBL" id="SNRW01012533">
    <property type="protein sequence ID" value="KAA6373700.1"/>
    <property type="molecule type" value="Genomic_DNA"/>
</dbReference>
<sequence>MSVTTQKYYSYEKLELLNRGNFGAIYKIKRKSDEQLLSWKVQPCLTEEEHVEMQRTANLLDSLKHPNIVTQIDAFKHKENFFTVQEYCALGSLESLYKKKKQNGEFISEPEAWRILQQLASATAYLHQNHILHRNLKPQSIMLTSDGTVKVGGFALAIVLEPGKEIGEGAAVGVPYYISPELYKEGKQGFPSDIWGIGLIMQEILSQKRPIDGKPSELDQMRVNGQVIKPIDPSHYSQELIDLVSALRRVNPNERPTIRQILEADSSSKTTAHSVLASQEAAASIKDE</sequence>
<evidence type="ECO:0000256" key="1">
    <source>
        <dbReference type="ARBA" id="ARBA00012513"/>
    </source>
</evidence>
<evidence type="ECO:0000256" key="3">
    <source>
        <dbReference type="ARBA" id="ARBA00022679"/>
    </source>
</evidence>
<dbReference type="SUPFAM" id="SSF56112">
    <property type="entry name" value="Protein kinase-like (PK-like)"/>
    <property type="match status" value="1"/>
</dbReference>
<dbReference type="PROSITE" id="PS50011">
    <property type="entry name" value="PROTEIN_KINASE_DOM"/>
    <property type="match status" value="1"/>
</dbReference>
<evidence type="ECO:0000256" key="9">
    <source>
        <dbReference type="SAM" id="MobiDB-lite"/>
    </source>
</evidence>
<evidence type="ECO:0000256" key="2">
    <source>
        <dbReference type="ARBA" id="ARBA00022527"/>
    </source>
</evidence>
<comment type="catalytic activity">
    <reaction evidence="8">
        <text>L-seryl-[protein] + ATP = O-phospho-L-seryl-[protein] + ADP + H(+)</text>
        <dbReference type="Rhea" id="RHEA:17989"/>
        <dbReference type="Rhea" id="RHEA-COMP:9863"/>
        <dbReference type="Rhea" id="RHEA-COMP:11604"/>
        <dbReference type="ChEBI" id="CHEBI:15378"/>
        <dbReference type="ChEBI" id="CHEBI:29999"/>
        <dbReference type="ChEBI" id="CHEBI:30616"/>
        <dbReference type="ChEBI" id="CHEBI:83421"/>
        <dbReference type="ChEBI" id="CHEBI:456216"/>
        <dbReference type="EC" id="2.7.11.1"/>
    </reaction>
</comment>
<dbReference type="OrthoDB" id="248923at2759"/>
<dbReference type="Gene3D" id="1.10.510.10">
    <property type="entry name" value="Transferase(Phosphotransferase) domain 1"/>
    <property type="match status" value="1"/>
</dbReference>
<protein>
    <recommendedName>
        <fullName evidence="1">non-specific serine/threonine protein kinase</fullName>
        <ecNumber evidence="1">2.7.11.1</ecNumber>
    </recommendedName>
</protein>
<evidence type="ECO:0000256" key="4">
    <source>
        <dbReference type="ARBA" id="ARBA00022741"/>
    </source>
</evidence>
<dbReference type="EC" id="2.7.11.1" evidence="1"/>